<dbReference type="Proteomes" id="UP000093111">
    <property type="component" value="Unassembled WGS sequence"/>
</dbReference>
<proteinExistence type="predicted"/>
<dbReference type="STRING" id="1612624.ADU59_12510"/>
<reference evidence="2 3" key="1">
    <citation type="journal article" date="2016" name="Syst. Appl. Microbiol.">
        <title>Pararhizobium polonicum sp. nov. isolated from tumors on stone fruit rootstocks.</title>
        <authorList>
            <person name="Pulawska J."/>
            <person name="Kuzmanovic N."/>
            <person name="Willems A."/>
            <person name="Pothier J.F."/>
        </authorList>
    </citation>
    <scope>NUCLEOTIDE SEQUENCE [LARGE SCALE GENOMIC DNA]</scope>
    <source>
        <strain evidence="2 3">F5.1</strain>
    </source>
</reference>
<feature type="region of interest" description="Disordered" evidence="1">
    <location>
        <begin position="51"/>
        <end position="259"/>
    </location>
</feature>
<gene>
    <name evidence="2" type="ORF">ADU59_12510</name>
</gene>
<dbReference type="AlphaFoldDB" id="A0A1C7P2C2"/>
<organism evidence="2 3">
    <name type="scientific">Pararhizobium polonicum</name>
    <dbReference type="NCBI Taxonomy" id="1612624"/>
    <lineage>
        <taxon>Bacteria</taxon>
        <taxon>Pseudomonadati</taxon>
        <taxon>Pseudomonadota</taxon>
        <taxon>Alphaproteobacteria</taxon>
        <taxon>Hyphomicrobiales</taxon>
        <taxon>Rhizobiaceae</taxon>
        <taxon>Rhizobium/Agrobacterium group</taxon>
        <taxon>Pararhizobium</taxon>
    </lineage>
</organism>
<name>A0A1C7P2C2_9HYPH</name>
<evidence type="ECO:0000256" key="1">
    <source>
        <dbReference type="SAM" id="MobiDB-lite"/>
    </source>
</evidence>
<dbReference type="EMBL" id="LGLV01000007">
    <property type="protein sequence ID" value="OBZ95387.1"/>
    <property type="molecule type" value="Genomic_DNA"/>
</dbReference>
<evidence type="ECO:0000313" key="2">
    <source>
        <dbReference type="EMBL" id="OBZ95387.1"/>
    </source>
</evidence>
<dbReference type="SUPFAM" id="SSF74653">
    <property type="entry name" value="TolA/TonB C-terminal domain"/>
    <property type="match status" value="1"/>
</dbReference>
<accession>A0A1C7P2C2</accession>
<dbReference type="OrthoDB" id="7161229at2"/>
<dbReference type="RefSeq" id="WP_068954439.1">
    <property type="nucleotide sequence ID" value="NZ_LGLV01000007.1"/>
</dbReference>
<feature type="compositionally biased region" description="Low complexity" evidence="1">
    <location>
        <begin position="241"/>
        <end position="255"/>
    </location>
</feature>
<comment type="caution">
    <text evidence="2">The sequence shown here is derived from an EMBL/GenBank/DDBJ whole genome shotgun (WGS) entry which is preliminary data.</text>
</comment>
<feature type="compositionally biased region" description="Basic and acidic residues" evidence="1">
    <location>
        <begin position="97"/>
        <end position="132"/>
    </location>
</feature>
<feature type="compositionally biased region" description="Basic and acidic residues" evidence="1">
    <location>
        <begin position="195"/>
        <end position="209"/>
    </location>
</feature>
<dbReference type="Gene3D" id="3.30.1150.10">
    <property type="match status" value="1"/>
</dbReference>
<feature type="compositionally biased region" description="Basic and acidic residues" evidence="1">
    <location>
        <begin position="145"/>
        <end position="166"/>
    </location>
</feature>
<sequence>MKTSLVTSAVLHALVLTWALVSLGSPEKFEVSNLEAMPVDIVPIDELTQLQQGDKDAPKAETPSAVPTKKPTEIQGAENVGENDIDLKTPPKPVSKPIEKESTGAIKAEEKPVPTPEPVKEDSPPVKEEKPASEPATEVASLPEPKTEVKPDPKPAEQAVEEKPAENPDAEALPDKIPTPVVKPKVEPQAQTAKTQDRKNEENKKDQKKAATAKQSDFNADEVAALLNKQDSSGGGAKRSTNPAAAGAKKTTGNTLSQSEMDALRGKIEGNWSVIAGISGAEGLTIRVSMQLDRSGALIGTPEVVASGGTDSARRTFEGSVRRAIMKSAPFTDLPADKYDSWSDVVVNFDPSAML</sequence>
<protein>
    <submittedName>
        <fullName evidence="2">Uncharacterized protein</fullName>
    </submittedName>
</protein>
<dbReference type="PATRIC" id="fig|1612624.7.peg.4396"/>
<keyword evidence="3" id="KW-1185">Reference proteome</keyword>
<evidence type="ECO:0000313" key="3">
    <source>
        <dbReference type="Proteomes" id="UP000093111"/>
    </source>
</evidence>